<dbReference type="EMBL" id="VNHM01000019">
    <property type="protein sequence ID" value="TYO93377.1"/>
    <property type="molecule type" value="Genomic_DNA"/>
</dbReference>
<protein>
    <submittedName>
        <fullName evidence="1">Uncharacterized protein</fullName>
    </submittedName>
</protein>
<dbReference type="AlphaFoldDB" id="A0A5S4ZNR9"/>
<reference evidence="1 2" key="1">
    <citation type="submission" date="2019-07" db="EMBL/GenBank/DDBJ databases">
        <title>Genomic Encyclopedia of Type Strains, Phase I: the one thousand microbial genomes (KMG-I) project.</title>
        <authorList>
            <person name="Kyrpides N."/>
        </authorList>
    </citation>
    <scope>NUCLEOTIDE SEQUENCE [LARGE SCALE GENOMIC DNA]</scope>
    <source>
        <strain evidence="1 2">DSM 6562</strain>
    </source>
</reference>
<name>A0A5S4ZNR9_9FIRM</name>
<gene>
    <name evidence="1" type="ORF">LX24_02707</name>
</gene>
<proteinExistence type="predicted"/>
<dbReference type="Proteomes" id="UP000323166">
    <property type="component" value="Unassembled WGS sequence"/>
</dbReference>
<sequence length="152" mass="17995">MRIINNQNILTNQQIEGIIKLLGKNYKPRTLVVYETRLDIIKFYPQCHNFSLDEFSGELEGTYDESTDTVYLFIFVQTDDGDDVHSKQLYSLHALVHELRHRFQAATNFLTADDEKSERDADYFATHFINSNSRKISKIMHWDEEWIVEEEE</sequence>
<evidence type="ECO:0000313" key="2">
    <source>
        <dbReference type="Proteomes" id="UP000323166"/>
    </source>
</evidence>
<organism evidence="1 2">
    <name type="scientific">Desulfallas thermosapovorans DSM 6562</name>
    <dbReference type="NCBI Taxonomy" id="1121431"/>
    <lineage>
        <taxon>Bacteria</taxon>
        <taxon>Bacillati</taxon>
        <taxon>Bacillota</taxon>
        <taxon>Clostridia</taxon>
        <taxon>Eubacteriales</taxon>
        <taxon>Desulfallaceae</taxon>
        <taxon>Desulfallas</taxon>
    </lineage>
</organism>
<keyword evidence="2" id="KW-1185">Reference proteome</keyword>
<comment type="caution">
    <text evidence="1">The sequence shown here is derived from an EMBL/GenBank/DDBJ whole genome shotgun (WGS) entry which is preliminary data.</text>
</comment>
<evidence type="ECO:0000313" key="1">
    <source>
        <dbReference type="EMBL" id="TYO93377.1"/>
    </source>
</evidence>
<accession>A0A5S4ZNR9</accession>